<dbReference type="Pfam" id="PF22725">
    <property type="entry name" value="GFO_IDH_MocA_C3"/>
    <property type="match status" value="1"/>
</dbReference>
<evidence type="ECO:0000313" key="3">
    <source>
        <dbReference type="EMBL" id="MVN21222.1"/>
    </source>
</evidence>
<dbReference type="InterPro" id="IPR036291">
    <property type="entry name" value="NAD(P)-bd_dom_sf"/>
</dbReference>
<gene>
    <name evidence="3" type="ORF">GO621_06705</name>
</gene>
<proteinExistence type="predicted"/>
<dbReference type="InterPro" id="IPR000683">
    <property type="entry name" value="Gfo/Idh/MocA-like_OxRdtase_N"/>
</dbReference>
<organism evidence="3 4">
    <name type="scientific">Mucilaginibacter arboris</name>
    <dbReference type="NCBI Taxonomy" id="2682090"/>
    <lineage>
        <taxon>Bacteria</taxon>
        <taxon>Pseudomonadati</taxon>
        <taxon>Bacteroidota</taxon>
        <taxon>Sphingobacteriia</taxon>
        <taxon>Sphingobacteriales</taxon>
        <taxon>Sphingobacteriaceae</taxon>
        <taxon>Mucilaginibacter</taxon>
    </lineage>
</organism>
<keyword evidence="4" id="KW-1185">Reference proteome</keyword>
<protein>
    <submittedName>
        <fullName evidence="3">Oxidoreductase</fullName>
    </submittedName>
</protein>
<dbReference type="Gene3D" id="3.40.50.720">
    <property type="entry name" value="NAD(P)-binding Rossmann-like Domain"/>
    <property type="match status" value="1"/>
</dbReference>
<dbReference type="Proteomes" id="UP000462014">
    <property type="component" value="Unassembled WGS sequence"/>
</dbReference>
<evidence type="ECO:0000313" key="4">
    <source>
        <dbReference type="Proteomes" id="UP000462014"/>
    </source>
</evidence>
<dbReference type="PANTHER" id="PTHR43708:SF8">
    <property type="entry name" value="OXIDOREDUCTASE"/>
    <property type="match status" value="1"/>
</dbReference>
<dbReference type="Pfam" id="PF01408">
    <property type="entry name" value="GFO_IDH_MocA"/>
    <property type="match status" value="1"/>
</dbReference>
<evidence type="ECO:0000259" key="2">
    <source>
        <dbReference type="Pfam" id="PF22725"/>
    </source>
</evidence>
<dbReference type="AlphaFoldDB" id="A0A7K1SV55"/>
<feature type="domain" description="Gfo/Idh/MocA-like oxidoreductase N-terminal" evidence="1">
    <location>
        <begin position="11"/>
        <end position="120"/>
    </location>
</feature>
<dbReference type="SUPFAM" id="SSF55347">
    <property type="entry name" value="Glyceraldehyde-3-phosphate dehydrogenase-like, C-terminal domain"/>
    <property type="match status" value="1"/>
</dbReference>
<dbReference type="GO" id="GO:0000166">
    <property type="term" value="F:nucleotide binding"/>
    <property type="evidence" value="ECO:0007669"/>
    <property type="project" value="InterPro"/>
</dbReference>
<dbReference type="InterPro" id="IPR051317">
    <property type="entry name" value="Gfo/Idh/MocA_oxidoreduct"/>
</dbReference>
<dbReference type="PANTHER" id="PTHR43708">
    <property type="entry name" value="CONSERVED EXPRESSED OXIDOREDUCTASE (EUROFUNG)"/>
    <property type="match status" value="1"/>
</dbReference>
<reference evidence="3 4" key="1">
    <citation type="submission" date="2019-12" db="EMBL/GenBank/DDBJ databases">
        <title>Mucilaginibacter sp. HMF7410 genome sequencing and assembly.</title>
        <authorList>
            <person name="Kang H."/>
            <person name="Cha I."/>
            <person name="Kim H."/>
            <person name="Joh K."/>
        </authorList>
    </citation>
    <scope>NUCLEOTIDE SEQUENCE [LARGE SCALE GENOMIC DNA]</scope>
    <source>
        <strain evidence="3 4">HMF7410</strain>
    </source>
</reference>
<dbReference type="SUPFAM" id="SSF51735">
    <property type="entry name" value="NAD(P)-binding Rossmann-fold domains"/>
    <property type="match status" value="1"/>
</dbReference>
<sequence length="337" mass="37777">MDQPIKTGLLAFGMSGRIFHAPFLNANPGFSLEAVAERHTKKAAQFYPNIKSYDTLEEVINHPDLELVVVNTPNYTHFELAKQVLQAGKHVLIEKPIAATAAEAKALFDLGRAVNREVFVYQNRRWDSDFKAVKEVLEMNYLGKLIEVHFRYDRWRPEIGPKAFKEKPMPASGILYDLGPHLLDQVISLFGKPIAFSKNTGSFRHLTEVPDYTSVHLQYPENLNIFVTASLLVANPLPAFVIHGTRGSFIKKRADVQEAQLDKGMSPLDLAYGLEEPGMDGELTCIDPETETMEATKIPSMKGDFMAIFDAVYHSICEGKPFPVTEEDILTQLAIIE</sequence>
<dbReference type="Gene3D" id="3.30.360.10">
    <property type="entry name" value="Dihydrodipicolinate Reductase, domain 2"/>
    <property type="match status" value="1"/>
</dbReference>
<dbReference type="EMBL" id="WPIK01000005">
    <property type="protein sequence ID" value="MVN21222.1"/>
    <property type="molecule type" value="Genomic_DNA"/>
</dbReference>
<name>A0A7K1SV55_9SPHI</name>
<dbReference type="RefSeq" id="WP_157565389.1">
    <property type="nucleotide sequence ID" value="NZ_WPIK01000005.1"/>
</dbReference>
<accession>A0A7K1SV55</accession>
<comment type="caution">
    <text evidence="3">The sequence shown here is derived from an EMBL/GenBank/DDBJ whole genome shotgun (WGS) entry which is preliminary data.</text>
</comment>
<evidence type="ECO:0000259" key="1">
    <source>
        <dbReference type="Pfam" id="PF01408"/>
    </source>
</evidence>
<dbReference type="InterPro" id="IPR055170">
    <property type="entry name" value="GFO_IDH_MocA-like_dom"/>
</dbReference>
<feature type="domain" description="GFO/IDH/MocA-like oxidoreductase" evidence="2">
    <location>
        <begin position="130"/>
        <end position="249"/>
    </location>
</feature>